<evidence type="ECO:0000313" key="1">
    <source>
        <dbReference type="EMBL" id="GFY27289.1"/>
    </source>
</evidence>
<sequence>MDKESQCSGCVEDMHWSGRLGRFLSLIDEQNSGCVTEETSQDRCLGEGFCPILFVAAPHQVELHHTFYTVQPIAKFPTGSPKTMPTWLYRQHFAMFPLNRQYNVRKGVACEYCNFNIK</sequence>
<protein>
    <submittedName>
        <fullName evidence="1">Uncharacterized protein</fullName>
    </submittedName>
</protein>
<reference evidence="1" key="1">
    <citation type="submission" date="2020-08" db="EMBL/GenBank/DDBJ databases">
        <title>Multicomponent nature underlies the extraordinary mechanical properties of spider dragline silk.</title>
        <authorList>
            <person name="Kono N."/>
            <person name="Nakamura H."/>
            <person name="Mori M."/>
            <person name="Yoshida Y."/>
            <person name="Ohtoshi R."/>
            <person name="Malay A.D."/>
            <person name="Moran D.A.P."/>
            <person name="Tomita M."/>
            <person name="Numata K."/>
            <person name="Arakawa K."/>
        </authorList>
    </citation>
    <scope>NUCLEOTIDE SEQUENCE</scope>
</reference>
<dbReference type="AlphaFoldDB" id="A0A8X7BE45"/>
<organism evidence="1 2">
    <name type="scientific">Trichonephila clavipes</name>
    <name type="common">Golden silk orbweaver</name>
    <name type="synonym">Nephila clavipes</name>
    <dbReference type="NCBI Taxonomy" id="2585209"/>
    <lineage>
        <taxon>Eukaryota</taxon>
        <taxon>Metazoa</taxon>
        <taxon>Ecdysozoa</taxon>
        <taxon>Arthropoda</taxon>
        <taxon>Chelicerata</taxon>
        <taxon>Arachnida</taxon>
        <taxon>Araneae</taxon>
        <taxon>Araneomorphae</taxon>
        <taxon>Entelegynae</taxon>
        <taxon>Araneoidea</taxon>
        <taxon>Nephilidae</taxon>
        <taxon>Trichonephila</taxon>
    </lineage>
</organism>
<proteinExistence type="predicted"/>
<accession>A0A8X7BE45</accession>
<name>A0A8X7BE45_TRICX</name>
<gene>
    <name evidence="1" type="ORF">TNCV_2069091</name>
</gene>
<evidence type="ECO:0000313" key="2">
    <source>
        <dbReference type="Proteomes" id="UP000887159"/>
    </source>
</evidence>
<comment type="caution">
    <text evidence="1">The sequence shown here is derived from an EMBL/GenBank/DDBJ whole genome shotgun (WGS) entry which is preliminary data.</text>
</comment>
<dbReference type="EMBL" id="BMAU01021379">
    <property type="protein sequence ID" value="GFY27289.1"/>
    <property type="molecule type" value="Genomic_DNA"/>
</dbReference>
<dbReference type="Proteomes" id="UP000887159">
    <property type="component" value="Unassembled WGS sequence"/>
</dbReference>
<keyword evidence="2" id="KW-1185">Reference proteome</keyword>